<gene>
    <name evidence="7" type="ORF">GCM10023173_03690</name>
</gene>
<dbReference type="Proteomes" id="UP001500394">
    <property type="component" value="Unassembled WGS sequence"/>
</dbReference>
<keyword evidence="8" id="KW-1185">Reference proteome</keyword>
<accession>A0ABP8QVL0</accession>
<feature type="transmembrane region" description="Helical" evidence="5">
    <location>
        <begin position="100"/>
        <end position="117"/>
    </location>
</feature>
<evidence type="ECO:0000259" key="6">
    <source>
        <dbReference type="Pfam" id="PF07291"/>
    </source>
</evidence>
<dbReference type="InterPro" id="IPR009908">
    <property type="entry name" value="Methylamine_util_MauE"/>
</dbReference>
<evidence type="ECO:0000256" key="3">
    <source>
        <dbReference type="ARBA" id="ARBA00022989"/>
    </source>
</evidence>
<evidence type="ECO:0000256" key="4">
    <source>
        <dbReference type="ARBA" id="ARBA00023136"/>
    </source>
</evidence>
<dbReference type="RefSeq" id="WP_039053597.1">
    <property type="nucleotide sequence ID" value="NZ_BAABGR010000004.1"/>
</dbReference>
<feature type="transmembrane region" description="Helical" evidence="5">
    <location>
        <begin position="75"/>
        <end position="94"/>
    </location>
</feature>
<keyword evidence="2 5" id="KW-0812">Transmembrane</keyword>
<organism evidence="7 8">
    <name type="scientific">Sphingobacterium thermophilum</name>
    <dbReference type="NCBI Taxonomy" id="768534"/>
    <lineage>
        <taxon>Bacteria</taxon>
        <taxon>Pseudomonadati</taxon>
        <taxon>Bacteroidota</taxon>
        <taxon>Sphingobacteriia</taxon>
        <taxon>Sphingobacteriales</taxon>
        <taxon>Sphingobacteriaceae</taxon>
        <taxon>Sphingobacterium</taxon>
    </lineage>
</organism>
<dbReference type="EMBL" id="BAABGR010000004">
    <property type="protein sequence ID" value="GAA4511210.1"/>
    <property type="molecule type" value="Genomic_DNA"/>
</dbReference>
<feature type="transmembrane region" description="Helical" evidence="5">
    <location>
        <begin position="45"/>
        <end position="68"/>
    </location>
</feature>
<name>A0ABP8QVL0_9SPHI</name>
<evidence type="ECO:0000256" key="5">
    <source>
        <dbReference type="SAM" id="Phobius"/>
    </source>
</evidence>
<evidence type="ECO:0000313" key="7">
    <source>
        <dbReference type="EMBL" id="GAA4511210.1"/>
    </source>
</evidence>
<comment type="subcellular location">
    <subcellularLocation>
        <location evidence="1">Membrane</location>
        <topology evidence="1">Multi-pass membrane protein</topology>
    </subcellularLocation>
</comment>
<sequence>MNNSLFFFARLPMAISLVGHGAVRLPKLQGFSEWMVTTMEKSFLPVGLVQAWGYVLPIIELLLGIWLLIGIQLRYCLYASLTLMAILVLGSSSIENWSAIEAQLVHGMYLFGLLWYYEAKTKDREGN</sequence>
<comment type="caution">
    <text evidence="7">The sequence shown here is derived from an EMBL/GenBank/DDBJ whole genome shotgun (WGS) entry which is preliminary data.</text>
</comment>
<keyword evidence="4 5" id="KW-0472">Membrane</keyword>
<evidence type="ECO:0000313" key="8">
    <source>
        <dbReference type="Proteomes" id="UP001500394"/>
    </source>
</evidence>
<reference evidence="8" key="1">
    <citation type="journal article" date="2019" name="Int. J. Syst. Evol. Microbiol.">
        <title>The Global Catalogue of Microorganisms (GCM) 10K type strain sequencing project: providing services to taxonomists for standard genome sequencing and annotation.</title>
        <authorList>
            <consortium name="The Broad Institute Genomics Platform"/>
            <consortium name="The Broad Institute Genome Sequencing Center for Infectious Disease"/>
            <person name="Wu L."/>
            <person name="Ma J."/>
        </authorList>
    </citation>
    <scope>NUCLEOTIDE SEQUENCE [LARGE SCALE GENOMIC DNA]</scope>
    <source>
        <strain evidence="8">JCM 17858</strain>
    </source>
</reference>
<feature type="domain" description="Methylamine utilisation protein MauE" evidence="6">
    <location>
        <begin position="10"/>
        <end position="89"/>
    </location>
</feature>
<protein>
    <recommendedName>
        <fullName evidence="6">Methylamine utilisation protein MauE domain-containing protein</fullName>
    </recommendedName>
</protein>
<keyword evidence="3 5" id="KW-1133">Transmembrane helix</keyword>
<evidence type="ECO:0000256" key="1">
    <source>
        <dbReference type="ARBA" id="ARBA00004141"/>
    </source>
</evidence>
<evidence type="ECO:0000256" key="2">
    <source>
        <dbReference type="ARBA" id="ARBA00022692"/>
    </source>
</evidence>
<dbReference type="Pfam" id="PF07291">
    <property type="entry name" value="MauE"/>
    <property type="match status" value="1"/>
</dbReference>
<proteinExistence type="predicted"/>